<dbReference type="EMBL" id="BJTG01000009">
    <property type="protein sequence ID" value="GEJ58932.1"/>
    <property type="molecule type" value="Genomic_DNA"/>
</dbReference>
<dbReference type="Gene3D" id="3.30.70.20">
    <property type="match status" value="1"/>
</dbReference>
<evidence type="ECO:0000256" key="4">
    <source>
        <dbReference type="ARBA" id="ARBA00022485"/>
    </source>
</evidence>
<dbReference type="NCBIfam" id="TIGR02936">
    <property type="entry name" value="fdxN_nitrog"/>
    <property type="match status" value="1"/>
</dbReference>
<keyword evidence="8" id="KW-0408">Iron</keyword>
<dbReference type="RefSeq" id="WP_176067920.1">
    <property type="nucleotide sequence ID" value="NZ_BJTG01000009.1"/>
</dbReference>
<keyword evidence="12" id="KW-1185">Reference proteome</keyword>
<dbReference type="InterPro" id="IPR014283">
    <property type="entry name" value="FdIII_4_nif"/>
</dbReference>
<feature type="domain" description="4Fe-4S ferredoxin-type" evidence="10">
    <location>
        <begin position="18"/>
        <end position="47"/>
    </location>
</feature>
<dbReference type="SUPFAM" id="SSF54862">
    <property type="entry name" value="4Fe-4S ferredoxins"/>
    <property type="match status" value="1"/>
</dbReference>
<dbReference type="AlphaFoldDB" id="A0A7I9VR77"/>
<comment type="cofactor">
    <cofactor evidence="1">
        <name>[4Fe-4S] cluster</name>
        <dbReference type="ChEBI" id="CHEBI:49883"/>
    </cofactor>
</comment>
<keyword evidence="5" id="KW-0479">Metal-binding</keyword>
<evidence type="ECO:0000256" key="6">
    <source>
        <dbReference type="ARBA" id="ARBA00022737"/>
    </source>
</evidence>
<dbReference type="GO" id="GO:0046872">
    <property type="term" value="F:metal ion binding"/>
    <property type="evidence" value="ECO:0007669"/>
    <property type="project" value="UniProtKB-KW"/>
</dbReference>
<evidence type="ECO:0000256" key="7">
    <source>
        <dbReference type="ARBA" id="ARBA00022982"/>
    </source>
</evidence>
<organism evidence="11 12">
    <name type="scientific">Anaeromyxobacter diazotrophicus</name>
    <dbReference type="NCBI Taxonomy" id="2590199"/>
    <lineage>
        <taxon>Bacteria</taxon>
        <taxon>Pseudomonadati</taxon>
        <taxon>Myxococcota</taxon>
        <taxon>Myxococcia</taxon>
        <taxon>Myxococcales</taxon>
        <taxon>Cystobacterineae</taxon>
        <taxon>Anaeromyxobacteraceae</taxon>
        <taxon>Anaeromyxobacter</taxon>
    </lineage>
</organism>
<evidence type="ECO:0000256" key="2">
    <source>
        <dbReference type="ARBA" id="ARBA00003532"/>
    </source>
</evidence>
<evidence type="ECO:0000256" key="3">
    <source>
        <dbReference type="ARBA" id="ARBA00022448"/>
    </source>
</evidence>
<feature type="domain" description="4Fe-4S ferredoxin-type" evidence="10">
    <location>
        <begin position="55"/>
        <end position="85"/>
    </location>
</feature>
<dbReference type="PROSITE" id="PS51379">
    <property type="entry name" value="4FE4S_FER_2"/>
    <property type="match status" value="2"/>
</dbReference>
<dbReference type="PANTHER" id="PTHR43687">
    <property type="entry name" value="ADENYLYLSULFATE REDUCTASE, BETA SUBUNIT"/>
    <property type="match status" value="1"/>
</dbReference>
<keyword evidence="4" id="KW-0004">4Fe-4S</keyword>
<dbReference type="InterPro" id="IPR050572">
    <property type="entry name" value="Fe-S_Ferredoxin"/>
</dbReference>
<keyword evidence="9" id="KW-0411">Iron-sulfur</keyword>
<gene>
    <name evidence="11" type="primary">fdxN</name>
    <name evidence="11" type="ORF">AMYX_36730</name>
</gene>
<keyword evidence="6" id="KW-0677">Repeat</keyword>
<evidence type="ECO:0000256" key="8">
    <source>
        <dbReference type="ARBA" id="ARBA00023004"/>
    </source>
</evidence>
<dbReference type="Pfam" id="PF12838">
    <property type="entry name" value="Fer4_7"/>
    <property type="match status" value="1"/>
</dbReference>
<dbReference type="InterPro" id="IPR017896">
    <property type="entry name" value="4Fe4S_Fe-S-bd"/>
</dbReference>
<evidence type="ECO:0000256" key="9">
    <source>
        <dbReference type="ARBA" id="ARBA00023014"/>
    </source>
</evidence>
<dbReference type="PANTHER" id="PTHR43687:SF1">
    <property type="entry name" value="FERREDOXIN III"/>
    <property type="match status" value="1"/>
</dbReference>
<comment type="function">
    <text evidence="2">Ferredoxins are iron-sulfur proteins that transfer electrons in a wide variety of metabolic reactions.</text>
</comment>
<accession>A0A7I9VR77</accession>
<evidence type="ECO:0000256" key="5">
    <source>
        <dbReference type="ARBA" id="ARBA00022723"/>
    </source>
</evidence>
<protein>
    <submittedName>
        <fullName evidence="11">Ferredoxin III, nif-specific</fullName>
    </submittedName>
</protein>
<comment type="caution">
    <text evidence="11">The sequence shown here is derived from an EMBL/GenBank/DDBJ whole genome shotgun (WGS) entry which is preliminary data.</text>
</comment>
<sequence>MAYLTGLTRGKRAWTPKFVKSIDDERCIGCGRCIKICAHGVLAPKEVDEEESAKMFVTVANPEDCIGCEACGRTCKKDSFTFEALVA</sequence>
<evidence type="ECO:0000259" key="10">
    <source>
        <dbReference type="PROSITE" id="PS51379"/>
    </source>
</evidence>
<keyword evidence="7" id="KW-0249">Electron transport</keyword>
<reference evidence="12" key="1">
    <citation type="journal article" date="2020" name="Appl. Environ. Microbiol.">
        <title>Diazotrophic Anaeromyxobacter Isolates from Soils.</title>
        <authorList>
            <person name="Masuda Y."/>
            <person name="Yamanaka H."/>
            <person name="Xu Z.X."/>
            <person name="Shiratori Y."/>
            <person name="Aono T."/>
            <person name="Amachi S."/>
            <person name="Senoo K."/>
            <person name="Itoh H."/>
        </authorList>
    </citation>
    <scope>NUCLEOTIDE SEQUENCE [LARGE SCALE GENOMIC DNA]</scope>
    <source>
        <strain evidence="12">R267</strain>
    </source>
</reference>
<evidence type="ECO:0000313" key="12">
    <source>
        <dbReference type="Proteomes" id="UP000503640"/>
    </source>
</evidence>
<evidence type="ECO:0000313" key="11">
    <source>
        <dbReference type="EMBL" id="GEJ58932.1"/>
    </source>
</evidence>
<dbReference type="Proteomes" id="UP000503640">
    <property type="component" value="Unassembled WGS sequence"/>
</dbReference>
<name>A0A7I9VR77_9BACT</name>
<evidence type="ECO:0000256" key="1">
    <source>
        <dbReference type="ARBA" id="ARBA00001966"/>
    </source>
</evidence>
<keyword evidence="3" id="KW-0813">Transport</keyword>
<proteinExistence type="predicted"/>
<dbReference type="GO" id="GO:0051539">
    <property type="term" value="F:4 iron, 4 sulfur cluster binding"/>
    <property type="evidence" value="ECO:0007669"/>
    <property type="project" value="UniProtKB-KW"/>
</dbReference>